<protein>
    <recommendedName>
        <fullName evidence="3">Guanylate kinase</fullName>
        <ecNumber evidence="2">2.7.4.8</ecNumber>
    </recommendedName>
    <alternativeName>
        <fullName evidence="8">GMP kinase</fullName>
    </alternativeName>
</protein>
<dbReference type="GO" id="GO:0005524">
    <property type="term" value="F:ATP binding"/>
    <property type="evidence" value="ECO:0007669"/>
    <property type="project" value="UniProtKB-KW"/>
</dbReference>
<dbReference type="InterPro" id="IPR027417">
    <property type="entry name" value="P-loop_NTPase"/>
</dbReference>
<proteinExistence type="inferred from homology"/>
<dbReference type="SMART" id="SM00072">
    <property type="entry name" value="GuKc"/>
    <property type="match status" value="1"/>
</dbReference>
<evidence type="ECO:0000256" key="7">
    <source>
        <dbReference type="ARBA" id="ARBA00022840"/>
    </source>
</evidence>
<evidence type="ECO:0000256" key="6">
    <source>
        <dbReference type="ARBA" id="ARBA00022777"/>
    </source>
</evidence>
<dbReference type="Pfam" id="PF00625">
    <property type="entry name" value="Guanylate_kin"/>
    <property type="match status" value="1"/>
</dbReference>
<evidence type="ECO:0000256" key="2">
    <source>
        <dbReference type="ARBA" id="ARBA00012961"/>
    </source>
</evidence>
<dbReference type="Gene3D" id="3.40.50.300">
    <property type="entry name" value="P-loop containing nucleotide triphosphate hydrolases"/>
    <property type="match status" value="1"/>
</dbReference>
<dbReference type="GO" id="GO:0005829">
    <property type="term" value="C:cytosol"/>
    <property type="evidence" value="ECO:0007669"/>
    <property type="project" value="TreeGrafter"/>
</dbReference>
<organism evidence="10 11">
    <name type="scientific">Gonapodya prolifera (strain JEL478)</name>
    <name type="common">Monoblepharis prolifera</name>
    <dbReference type="NCBI Taxonomy" id="1344416"/>
    <lineage>
        <taxon>Eukaryota</taxon>
        <taxon>Fungi</taxon>
        <taxon>Fungi incertae sedis</taxon>
        <taxon>Chytridiomycota</taxon>
        <taxon>Chytridiomycota incertae sedis</taxon>
        <taxon>Monoblepharidomycetes</taxon>
        <taxon>Monoblepharidales</taxon>
        <taxon>Gonapodyaceae</taxon>
        <taxon>Gonapodya</taxon>
    </lineage>
</organism>
<dbReference type="STRING" id="1344416.A0A139A6X7"/>
<dbReference type="OrthoDB" id="6334211at2759"/>
<feature type="domain" description="Guanylate kinase-like" evidence="9">
    <location>
        <begin position="29"/>
        <end position="211"/>
    </location>
</feature>
<dbReference type="NCBIfam" id="TIGR03263">
    <property type="entry name" value="guanyl_kin"/>
    <property type="match status" value="1"/>
</dbReference>
<evidence type="ECO:0000256" key="3">
    <source>
        <dbReference type="ARBA" id="ARBA00016296"/>
    </source>
</evidence>
<reference evidence="10 11" key="1">
    <citation type="journal article" date="2015" name="Genome Biol. Evol.">
        <title>Phylogenomic analyses indicate that early fungi evolved digesting cell walls of algal ancestors of land plants.</title>
        <authorList>
            <person name="Chang Y."/>
            <person name="Wang S."/>
            <person name="Sekimoto S."/>
            <person name="Aerts A.L."/>
            <person name="Choi C."/>
            <person name="Clum A."/>
            <person name="LaButti K.M."/>
            <person name="Lindquist E.A."/>
            <person name="Yee Ngan C."/>
            <person name="Ohm R.A."/>
            <person name="Salamov A.A."/>
            <person name="Grigoriev I.V."/>
            <person name="Spatafora J.W."/>
            <person name="Berbee M.L."/>
        </authorList>
    </citation>
    <scope>NUCLEOTIDE SEQUENCE [LARGE SCALE GENOMIC DNA]</scope>
    <source>
        <strain evidence="10 11">JEL478</strain>
    </source>
</reference>
<dbReference type="FunFam" id="3.40.50.300:FF:000776">
    <property type="entry name" value="Guanylate kinase 2"/>
    <property type="match status" value="1"/>
</dbReference>
<keyword evidence="11" id="KW-1185">Reference proteome</keyword>
<dbReference type="CDD" id="cd00071">
    <property type="entry name" value="GMPK"/>
    <property type="match status" value="1"/>
</dbReference>
<keyword evidence="5" id="KW-0547">Nucleotide-binding</keyword>
<dbReference type="GO" id="GO:0004385">
    <property type="term" value="F:GMP kinase activity"/>
    <property type="evidence" value="ECO:0007669"/>
    <property type="project" value="UniProtKB-EC"/>
</dbReference>
<sequence>MASQAGHVAGASVADAGVAKDGVAATEHKPPLVLSGPSGCGKSTLLKLLFDRYPNRFGFSVSHTTRSPRPGETPDVSYHYVSPDLFQSLVDADAFIEHATFSGNRYGTSKAAVQRVFDKGRICVLDIDLQGVKSVKERGLGAKFVFVKPPSMEILETRLRSRGTETESAIQARLAASRAELEYAAQPGAHDLVLVNDNLERALGELVAFIEGVYGALKGGEAVVLDD</sequence>
<dbReference type="InterPro" id="IPR017665">
    <property type="entry name" value="Guanylate_kinase"/>
</dbReference>
<dbReference type="Proteomes" id="UP000070544">
    <property type="component" value="Unassembled WGS sequence"/>
</dbReference>
<dbReference type="PROSITE" id="PS50052">
    <property type="entry name" value="GUANYLATE_KINASE_2"/>
    <property type="match status" value="1"/>
</dbReference>
<evidence type="ECO:0000256" key="1">
    <source>
        <dbReference type="ARBA" id="ARBA00005790"/>
    </source>
</evidence>
<keyword evidence="7" id="KW-0067">ATP-binding</keyword>
<gene>
    <name evidence="10" type="ORF">M427DRAFT_59777</name>
</gene>
<evidence type="ECO:0000256" key="5">
    <source>
        <dbReference type="ARBA" id="ARBA00022741"/>
    </source>
</evidence>
<dbReference type="SUPFAM" id="SSF52540">
    <property type="entry name" value="P-loop containing nucleoside triphosphate hydrolases"/>
    <property type="match status" value="1"/>
</dbReference>
<dbReference type="PANTHER" id="PTHR23117:SF13">
    <property type="entry name" value="GUANYLATE KINASE"/>
    <property type="match status" value="1"/>
</dbReference>
<dbReference type="InterPro" id="IPR008144">
    <property type="entry name" value="Guanylate_kin-like_dom"/>
</dbReference>
<keyword evidence="4" id="KW-0808">Transferase</keyword>
<dbReference type="EC" id="2.7.4.8" evidence="2"/>
<comment type="similarity">
    <text evidence="1">Belongs to the guanylate kinase family.</text>
</comment>
<evidence type="ECO:0000259" key="9">
    <source>
        <dbReference type="PROSITE" id="PS50052"/>
    </source>
</evidence>
<dbReference type="AlphaFoldDB" id="A0A139A6X7"/>
<evidence type="ECO:0000313" key="11">
    <source>
        <dbReference type="Proteomes" id="UP000070544"/>
    </source>
</evidence>
<evidence type="ECO:0000313" key="10">
    <source>
        <dbReference type="EMBL" id="KXS12093.1"/>
    </source>
</evidence>
<evidence type="ECO:0000256" key="8">
    <source>
        <dbReference type="ARBA" id="ARBA00030128"/>
    </source>
</evidence>
<keyword evidence="6 10" id="KW-0418">Kinase</keyword>
<name>A0A139A6X7_GONPJ</name>
<accession>A0A139A6X7</accession>
<dbReference type="PANTHER" id="PTHR23117">
    <property type="entry name" value="GUANYLATE KINASE-RELATED"/>
    <property type="match status" value="1"/>
</dbReference>
<dbReference type="GO" id="GO:0046711">
    <property type="term" value="P:GDP biosynthetic process"/>
    <property type="evidence" value="ECO:0007669"/>
    <property type="project" value="EnsemblFungi"/>
</dbReference>
<dbReference type="EMBL" id="KQ965791">
    <property type="protein sequence ID" value="KXS12093.1"/>
    <property type="molecule type" value="Genomic_DNA"/>
</dbReference>
<evidence type="ECO:0000256" key="4">
    <source>
        <dbReference type="ARBA" id="ARBA00022679"/>
    </source>
</evidence>
<dbReference type="InterPro" id="IPR008145">
    <property type="entry name" value="GK/Ca_channel_bsu"/>
</dbReference>
<dbReference type="OMA" id="NFITHEV"/>